<gene>
    <name evidence="1" type="ORF">V1517DRAFT_332287</name>
</gene>
<organism evidence="1 2">
    <name type="scientific">Lipomyces orientalis</name>
    <dbReference type="NCBI Taxonomy" id="1233043"/>
    <lineage>
        <taxon>Eukaryota</taxon>
        <taxon>Fungi</taxon>
        <taxon>Dikarya</taxon>
        <taxon>Ascomycota</taxon>
        <taxon>Saccharomycotina</taxon>
        <taxon>Lipomycetes</taxon>
        <taxon>Lipomycetales</taxon>
        <taxon>Lipomycetaceae</taxon>
        <taxon>Lipomyces</taxon>
    </lineage>
</organism>
<reference evidence="2" key="1">
    <citation type="journal article" date="2024" name="Front. Bioeng. Biotechnol.">
        <title>Genome-scale model development and genomic sequencing of the oleaginous clade Lipomyces.</title>
        <authorList>
            <person name="Czajka J.J."/>
            <person name="Han Y."/>
            <person name="Kim J."/>
            <person name="Mondo S.J."/>
            <person name="Hofstad B.A."/>
            <person name="Robles A."/>
            <person name="Haridas S."/>
            <person name="Riley R."/>
            <person name="LaButti K."/>
            <person name="Pangilinan J."/>
            <person name="Andreopoulos W."/>
            <person name="Lipzen A."/>
            <person name="Yan J."/>
            <person name="Wang M."/>
            <person name="Ng V."/>
            <person name="Grigoriev I.V."/>
            <person name="Spatafora J.W."/>
            <person name="Magnuson J.K."/>
            <person name="Baker S.E."/>
            <person name="Pomraning K.R."/>
        </authorList>
    </citation>
    <scope>NUCLEOTIDE SEQUENCE [LARGE SCALE GENOMIC DNA]</scope>
    <source>
        <strain evidence="2">CBS 10300</strain>
    </source>
</reference>
<comment type="caution">
    <text evidence="1">The sequence shown here is derived from an EMBL/GenBank/DDBJ whole genome shotgun (WGS) entry which is preliminary data.</text>
</comment>
<dbReference type="Proteomes" id="UP001489719">
    <property type="component" value="Unassembled WGS sequence"/>
</dbReference>
<keyword evidence="2" id="KW-1185">Reference proteome</keyword>
<evidence type="ECO:0000313" key="2">
    <source>
        <dbReference type="Proteomes" id="UP001489719"/>
    </source>
</evidence>
<name>A0ACC3TED5_9ASCO</name>
<accession>A0ACC3TED5</accession>
<proteinExistence type="predicted"/>
<dbReference type="EMBL" id="MU970181">
    <property type="protein sequence ID" value="KAK9319517.1"/>
    <property type="molecule type" value="Genomic_DNA"/>
</dbReference>
<evidence type="ECO:0000313" key="1">
    <source>
        <dbReference type="EMBL" id="KAK9319517.1"/>
    </source>
</evidence>
<sequence>MGHPKASDTPKPNSDGLKCVLYACLRLILMLHDRGSSDITGDRGRAKRACDACKQRELKCNGHTTCQQCSHLNLRCTYTE</sequence>
<protein>
    <submittedName>
        <fullName evidence="1">Uncharacterized protein</fullName>
    </submittedName>
</protein>